<comment type="function">
    <text evidence="8 9">Usually encoded in the trnK tRNA gene intron. Probably assists in splicing its own and other chloroplast group II introns.</text>
</comment>
<dbReference type="InterPro" id="IPR024937">
    <property type="entry name" value="Domain_X"/>
</dbReference>
<keyword evidence="7 8" id="KW-0694">RNA-binding</keyword>
<geneLocation type="chloroplast" evidence="12"/>
<dbReference type="PANTHER" id="PTHR34811:SF1">
    <property type="entry name" value="MATURASE K"/>
    <property type="match status" value="1"/>
</dbReference>
<gene>
    <name evidence="8 12" type="primary">matK</name>
</gene>
<keyword evidence="5 8" id="KW-0507">mRNA processing</keyword>
<dbReference type="AlphaFoldDB" id="A0A238DBH1"/>
<evidence type="ECO:0000313" key="12">
    <source>
        <dbReference type="EMBL" id="SCA64305.1"/>
    </source>
</evidence>
<dbReference type="GO" id="GO:0006397">
    <property type="term" value="P:mRNA processing"/>
    <property type="evidence" value="ECO:0007669"/>
    <property type="project" value="UniProtKB-KW"/>
</dbReference>
<feature type="domain" description="Maturase MatK N-terminal" evidence="11">
    <location>
        <begin position="13"/>
        <end position="343"/>
    </location>
</feature>
<evidence type="ECO:0000256" key="3">
    <source>
        <dbReference type="ARBA" id="ARBA00022528"/>
    </source>
</evidence>
<dbReference type="Pfam" id="PF01824">
    <property type="entry name" value="MatK_N"/>
    <property type="match status" value="1"/>
</dbReference>
<dbReference type="EMBL" id="LT600869">
    <property type="protein sequence ID" value="SCA64305.1"/>
    <property type="molecule type" value="Genomic_DNA"/>
</dbReference>
<evidence type="ECO:0000256" key="9">
    <source>
        <dbReference type="RuleBase" id="RU004226"/>
    </source>
</evidence>
<evidence type="ECO:0000256" key="2">
    <source>
        <dbReference type="ARBA" id="ARBA00006621"/>
    </source>
</evidence>
<dbReference type="GO" id="GO:0008380">
    <property type="term" value="P:RNA splicing"/>
    <property type="evidence" value="ECO:0007669"/>
    <property type="project" value="UniProtKB-UniRule"/>
</dbReference>
<evidence type="ECO:0000256" key="1">
    <source>
        <dbReference type="ARBA" id="ARBA00004229"/>
    </source>
</evidence>
<sequence length="517" mass="62246">MYVNVIITKIFRLQKNTFRQQNFLYPLLLQEYIYSLAYDHSLKSSFFYEPVKIFGYDKKSSLVLVKRLITRMSQQKSLISSVNYSNLKEFWRHENLFSFHFSSQILSEGFGVILEIPFSSRLVSSFEEKKRPKYQNLRSIHSIFPFLEEKFSHLNFVSDLLIPHPIHLEILVQILQCWIKDVPSLHLLRFFFHKYHNLKGLITSKRSIYVFSKRKKSFFWFLHNFYVYECEYLFLFLRKQSSYLRSTSFGVFLERTHFYGKTEYLLVVSLNSFQRILWFLKDPFIHYVRYQGKVILASKGTLILMNKWKFHLVHFWQFYFHFWSQPYRIHIKQLPNYSFSFLGYFLSVPKNVLVVRNQMLENFFLINTLTKKLDTIAPVISLIGSLSKAQFCTLSGHPISKPIWTDLSDSDILDRFCQICRNLCRYHSGSSKKQVLYRINYILRLSCARTLARKHKSTVRAFMRRLGSLFLEKFVMEEEQVFSFIFLQKIPFSLHRLHRERVWYLDIIRMNDLVSHT</sequence>
<dbReference type="InterPro" id="IPR002866">
    <property type="entry name" value="Maturase_MatK"/>
</dbReference>
<keyword evidence="4 9" id="KW-0934">Plastid</keyword>
<protein>
    <recommendedName>
        <fullName evidence="8">Maturase K</fullName>
    </recommendedName>
    <alternativeName>
        <fullName evidence="8">Intron maturase</fullName>
    </alternativeName>
</protein>
<accession>A0A238DBH1</accession>
<comment type="similarity">
    <text evidence="2 8">Belongs to the intron maturase 2 family. MatK subfamily.</text>
</comment>
<proteinExistence type="inferred from homology"/>
<reference evidence="12" key="2">
    <citation type="submission" date="2017-07" db="EMBL/GenBank/DDBJ databases">
        <title>Greenwoodiella, a new genus of Spiranthinae (Orchidaceae) from North- and Central America and the Greater Antilles, with a new species from the Chihuahuan Desert.</title>
        <authorList>
            <person name="Salazar G.A."/>
            <person name="Hernandez-Lopez T.J."/>
            <person name="Sharma J."/>
            <person name="Jimenez-Machorro R."/>
            <person name="Cabrera L.I."/>
            <person name="Trevino-Carreon J."/>
        </authorList>
    </citation>
    <scope>NUCLEOTIDE SEQUENCE</scope>
    <source>
        <strain evidence="12">1</strain>
    </source>
</reference>
<keyword evidence="6 8" id="KW-0819">tRNA processing</keyword>
<reference evidence="12" key="1">
    <citation type="submission" date="2016-07" db="EMBL/GenBank/DDBJ databases">
        <authorList>
            <person name="Salazar G."/>
        </authorList>
    </citation>
    <scope>NUCLEOTIDE SEQUENCE</scope>
    <source>
        <strain evidence="12">1</strain>
    </source>
</reference>
<evidence type="ECO:0000259" key="11">
    <source>
        <dbReference type="Pfam" id="PF01824"/>
    </source>
</evidence>
<evidence type="ECO:0000256" key="7">
    <source>
        <dbReference type="ARBA" id="ARBA00022884"/>
    </source>
</evidence>
<dbReference type="PANTHER" id="PTHR34811">
    <property type="entry name" value="MATURASE K"/>
    <property type="match status" value="1"/>
</dbReference>
<evidence type="ECO:0000256" key="5">
    <source>
        <dbReference type="ARBA" id="ARBA00022664"/>
    </source>
</evidence>
<feature type="domain" description="Domain X" evidence="10">
    <location>
        <begin position="370"/>
        <end position="481"/>
    </location>
</feature>
<evidence type="ECO:0000259" key="10">
    <source>
        <dbReference type="Pfam" id="PF01348"/>
    </source>
</evidence>
<dbReference type="GO" id="GO:0003723">
    <property type="term" value="F:RNA binding"/>
    <property type="evidence" value="ECO:0007669"/>
    <property type="project" value="UniProtKB-KW"/>
</dbReference>
<dbReference type="GO" id="GO:0008033">
    <property type="term" value="P:tRNA processing"/>
    <property type="evidence" value="ECO:0007669"/>
    <property type="project" value="UniProtKB-KW"/>
</dbReference>
<dbReference type="InterPro" id="IPR024942">
    <property type="entry name" value="Maturase_MatK_N"/>
</dbReference>
<keyword evidence="3 9" id="KW-0150">Chloroplast</keyword>
<dbReference type="GO" id="GO:0009507">
    <property type="term" value="C:chloroplast"/>
    <property type="evidence" value="ECO:0007669"/>
    <property type="project" value="UniProtKB-SubCell"/>
</dbReference>
<comment type="subcellular location">
    <subcellularLocation>
        <location evidence="1 8">Plastid</location>
        <location evidence="1 8">Chloroplast</location>
    </subcellularLocation>
</comment>
<dbReference type="HAMAP" id="MF_01390">
    <property type="entry name" value="MatK"/>
    <property type="match status" value="1"/>
</dbReference>
<dbReference type="Pfam" id="PF01348">
    <property type="entry name" value="Intron_maturas2"/>
    <property type="match status" value="1"/>
</dbReference>
<evidence type="ECO:0000256" key="6">
    <source>
        <dbReference type="ARBA" id="ARBA00022694"/>
    </source>
</evidence>
<organism evidence="12">
    <name type="scientific">Beloglottis mexicana</name>
    <dbReference type="NCBI Taxonomy" id="1880634"/>
    <lineage>
        <taxon>Eukaryota</taxon>
        <taxon>Viridiplantae</taxon>
        <taxon>Streptophyta</taxon>
        <taxon>Embryophyta</taxon>
        <taxon>Tracheophyta</taxon>
        <taxon>Spermatophyta</taxon>
        <taxon>Magnoliopsida</taxon>
        <taxon>Liliopsida</taxon>
        <taxon>Asparagales</taxon>
        <taxon>Orchidaceae</taxon>
        <taxon>Orchidoideae</taxon>
        <taxon>Cranichideae</taxon>
        <taxon>Spiranthinae</taxon>
        <taxon>Beloglottis</taxon>
    </lineage>
</organism>
<evidence type="ECO:0000256" key="4">
    <source>
        <dbReference type="ARBA" id="ARBA00022640"/>
    </source>
</evidence>
<name>A0A238DBH1_9ASPA</name>
<evidence type="ECO:0000256" key="8">
    <source>
        <dbReference type="HAMAP-Rule" id="MF_01390"/>
    </source>
</evidence>